<evidence type="ECO:0000256" key="5">
    <source>
        <dbReference type="ARBA" id="ARBA00022723"/>
    </source>
</evidence>
<dbReference type="GO" id="GO:0051539">
    <property type="term" value="F:4 iron, 4 sulfur cluster binding"/>
    <property type="evidence" value="ECO:0007669"/>
    <property type="project" value="UniProtKB-KW"/>
</dbReference>
<evidence type="ECO:0000256" key="3">
    <source>
        <dbReference type="ARBA" id="ARBA00011209"/>
    </source>
</evidence>
<protein>
    <recommendedName>
        <fullName evidence="10">L(+)-tartrate dehydratase subunit alpha</fullName>
        <ecNumber evidence="9">4.2.1.32</ecNumber>
    </recommendedName>
</protein>
<keyword evidence="4" id="KW-0004">4Fe-4S</keyword>
<organism evidence="14">
    <name type="scientific">Ignisphaera aggregans</name>
    <dbReference type="NCBI Taxonomy" id="334771"/>
    <lineage>
        <taxon>Archaea</taxon>
        <taxon>Thermoproteota</taxon>
        <taxon>Thermoprotei</taxon>
        <taxon>Desulfurococcales</taxon>
        <taxon>Desulfurococcaceae</taxon>
        <taxon>Ignisphaera</taxon>
    </lineage>
</organism>
<name>A0A7C4JK81_9CREN</name>
<keyword evidence="5" id="KW-0479">Metal-binding</keyword>
<dbReference type="PANTHER" id="PTHR30389:SF19">
    <property type="entry name" value="L(+)-TARTRATE DEHYDRATASE SUBUNIT ALPHA"/>
    <property type="match status" value="1"/>
</dbReference>
<dbReference type="PANTHER" id="PTHR30389">
    <property type="entry name" value="FUMARATE HYDRATASE-RELATED"/>
    <property type="match status" value="1"/>
</dbReference>
<accession>A0A7C4JK81</accession>
<keyword evidence="6" id="KW-0408">Iron</keyword>
<dbReference type="InterPro" id="IPR051208">
    <property type="entry name" value="Class-I_Fumarase/Tartrate_DH"/>
</dbReference>
<comment type="similarity">
    <text evidence="2">Belongs to the class-I fumarase family.</text>
</comment>
<dbReference type="EMBL" id="DTBD01000066">
    <property type="protein sequence ID" value="HGQ65024.1"/>
    <property type="molecule type" value="Genomic_DNA"/>
</dbReference>
<evidence type="ECO:0000313" key="13">
    <source>
        <dbReference type="EMBL" id="HGQ35164.1"/>
    </source>
</evidence>
<evidence type="ECO:0000256" key="8">
    <source>
        <dbReference type="ARBA" id="ARBA00023239"/>
    </source>
</evidence>
<evidence type="ECO:0000256" key="1">
    <source>
        <dbReference type="ARBA" id="ARBA00001915"/>
    </source>
</evidence>
<sequence length="304" mass="33981">MQACFNMNLREGLVKILVNFIRIVETSLPLDIVRAIEGLVNAEEGITKEIATAMLRNIEVAKKFSVPICQDTGVLMFFAKVGLRNSFIYFLGKSLIEAVEVATKEIPLRPNAVNPFTNVNSGINIGRYIPWIEYEVDECSDVIDLWLYIAGGGSSYAGEAKVLNPVNWREQLINFVVEKTLKYGVNACPPLLVGIGIGPTIEIASILSKKALLRNLGKRHEEEHIAILENELRDKLNSFGLGPQGLKGRVLVMDVFIEYSYRHPATCAVAISFGCWVHRKGLLKLYPDLSYEIPTHGIERTRYD</sequence>
<dbReference type="GO" id="GO:0046872">
    <property type="term" value="F:metal ion binding"/>
    <property type="evidence" value="ECO:0007669"/>
    <property type="project" value="UniProtKB-KW"/>
</dbReference>
<dbReference type="EC" id="4.2.1.32" evidence="9"/>
<dbReference type="Pfam" id="PF05681">
    <property type="entry name" value="Fumerase"/>
    <property type="match status" value="1"/>
</dbReference>
<gene>
    <name evidence="14" type="ORF">ENU08_07255</name>
    <name evidence="13" type="ORF">ENU41_00595</name>
</gene>
<evidence type="ECO:0000256" key="4">
    <source>
        <dbReference type="ARBA" id="ARBA00022485"/>
    </source>
</evidence>
<evidence type="ECO:0000256" key="6">
    <source>
        <dbReference type="ARBA" id="ARBA00023004"/>
    </source>
</evidence>
<evidence type="ECO:0000256" key="11">
    <source>
        <dbReference type="ARBA" id="ARBA00049253"/>
    </source>
</evidence>
<keyword evidence="7" id="KW-0411">Iron-sulfur</keyword>
<keyword evidence="8" id="KW-0456">Lyase</keyword>
<comment type="catalytic activity">
    <reaction evidence="11">
        <text>(2R,3R)-tartrate = oxaloacetate + H2O</text>
        <dbReference type="Rhea" id="RHEA:15413"/>
        <dbReference type="ChEBI" id="CHEBI:15377"/>
        <dbReference type="ChEBI" id="CHEBI:16452"/>
        <dbReference type="ChEBI" id="CHEBI:30924"/>
        <dbReference type="EC" id="4.2.1.32"/>
    </reaction>
</comment>
<dbReference type="GO" id="GO:0008730">
    <property type="term" value="F:L(+)-tartrate dehydratase activity"/>
    <property type="evidence" value="ECO:0007669"/>
    <property type="project" value="UniProtKB-EC"/>
</dbReference>
<comment type="caution">
    <text evidence="14">The sequence shown here is derived from an EMBL/GenBank/DDBJ whole genome shotgun (WGS) entry which is preliminary data.</text>
</comment>
<dbReference type="EMBL" id="DTCK01000008">
    <property type="protein sequence ID" value="HGQ35164.1"/>
    <property type="molecule type" value="Genomic_DNA"/>
</dbReference>
<comment type="cofactor">
    <cofactor evidence="1">
        <name>iron-sulfur cluster</name>
        <dbReference type="ChEBI" id="CHEBI:30408"/>
    </cofactor>
</comment>
<dbReference type="NCBIfam" id="TIGR00722">
    <property type="entry name" value="ttdA_fumA_fumB"/>
    <property type="match status" value="1"/>
</dbReference>
<evidence type="ECO:0000256" key="9">
    <source>
        <dbReference type="ARBA" id="ARBA00039027"/>
    </source>
</evidence>
<proteinExistence type="inferred from homology"/>
<feature type="domain" description="Fe-S hydro-lyase tartrate dehydratase alpha-type catalytic" evidence="12">
    <location>
        <begin position="18"/>
        <end position="281"/>
    </location>
</feature>
<reference evidence="14" key="1">
    <citation type="journal article" date="2020" name="mSystems">
        <title>Genome- and Community-Level Interaction Insights into Carbon Utilization and Element Cycling Functions of Hydrothermarchaeota in Hydrothermal Sediment.</title>
        <authorList>
            <person name="Zhou Z."/>
            <person name="Liu Y."/>
            <person name="Xu W."/>
            <person name="Pan J."/>
            <person name="Luo Z.H."/>
            <person name="Li M."/>
        </authorList>
    </citation>
    <scope>NUCLEOTIDE SEQUENCE [LARGE SCALE GENOMIC DNA]</scope>
    <source>
        <strain evidence="14">SpSt-637</strain>
        <strain evidence="13">SpSt-667</strain>
    </source>
</reference>
<evidence type="ECO:0000256" key="10">
    <source>
        <dbReference type="ARBA" id="ARBA00040103"/>
    </source>
</evidence>
<comment type="subunit">
    <text evidence="3">Tetramer of two alpha and two beta subunits.</text>
</comment>
<evidence type="ECO:0000256" key="7">
    <source>
        <dbReference type="ARBA" id="ARBA00023014"/>
    </source>
</evidence>
<evidence type="ECO:0000313" key="14">
    <source>
        <dbReference type="EMBL" id="HGQ65024.1"/>
    </source>
</evidence>
<evidence type="ECO:0000256" key="2">
    <source>
        <dbReference type="ARBA" id="ARBA00008876"/>
    </source>
</evidence>
<dbReference type="InterPro" id="IPR004646">
    <property type="entry name" value="Fe-S_hydro-lyase_TtdA-typ_cat"/>
</dbReference>
<dbReference type="AlphaFoldDB" id="A0A7C4JK81"/>
<evidence type="ECO:0000259" key="12">
    <source>
        <dbReference type="Pfam" id="PF05681"/>
    </source>
</evidence>